<dbReference type="OrthoDB" id="21499at2759"/>
<dbReference type="InterPro" id="IPR025451">
    <property type="entry name" value="DUF4211"/>
</dbReference>
<proteinExistence type="predicted"/>
<dbReference type="Proteomes" id="UP000230002">
    <property type="component" value="Unassembled WGS sequence"/>
</dbReference>
<dbReference type="AlphaFoldDB" id="A0A2G8RRE2"/>
<evidence type="ECO:0000313" key="3">
    <source>
        <dbReference type="EMBL" id="PIL24079.1"/>
    </source>
</evidence>
<feature type="region of interest" description="Disordered" evidence="1">
    <location>
        <begin position="214"/>
        <end position="260"/>
    </location>
</feature>
<dbReference type="Pfam" id="PF13926">
    <property type="entry name" value="DUF4211"/>
    <property type="match status" value="1"/>
</dbReference>
<gene>
    <name evidence="3" type="ORF">GSI_13830</name>
</gene>
<feature type="compositionally biased region" description="Acidic residues" evidence="1">
    <location>
        <begin position="244"/>
        <end position="260"/>
    </location>
</feature>
<dbReference type="STRING" id="1077348.A0A2G8RRE2"/>
<comment type="caution">
    <text evidence="3">The sequence shown here is derived from an EMBL/GenBank/DDBJ whole genome shotgun (WGS) entry which is preliminary data.</text>
</comment>
<keyword evidence="4" id="KW-1185">Reference proteome</keyword>
<name>A0A2G8RRE2_9APHY</name>
<organism evidence="3 4">
    <name type="scientific">Ganoderma sinense ZZ0214-1</name>
    <dbReference type="NCBI Taxonomy" id="1077348"/>
    <lineage>
        <taxon>Eukaryota</taxon>
        <taxon>Fungi</taxon>
        <taxon>Dikarya</taxon>
        <taxon>Basidiomycota</taxon>
        <taxon>Agaricomycotina</taxon>
        <taxon>Agaricomycetes</taxon>
        <taxon>Polyporales</taxon>
        <taxon>Polyporaceae</taxon>
        <taxon>Ganoderma</taxon>
    </lineage>
</organism>
<evidence type="ECO:0000259" key="2">
    <source>
        <dbReference type="Pfam" id="PF13926"/>
    </source>
</evidence>
<evidence type="ECO:0000313" key="4">
    <source>
        <dbReference type="Proteomes" id="UP000230002"/>
    </source>
</evidence>
<feature type="region of interest" description="Disordered" evidence="1">
    <location>
        <begin position="1"/>
        <end position="181"/>
    </location>
</feature>
<reference evidence="3 4" key="1">
    <citation type="journal article" date="2015" name="Sci. Rep.">
        <title>Chromosome-level genome map provides insights into diverse defense mechanisms in the medicinal fungus Ganoderma sinense.</title>
        <authorList>
            <person name="Zhu Y."/>
            <person name="Xu J."/>
            <person name="Sun C."/>
            <person name="Zhou S."/>
            <person name="Xu H."/>
            <person name="Nelson D.R."/>
            <person name="Qian J."/>
            <person name="Song J."/>
            <person name="Luo H."/>
            <person name="Xiang L."/>
            <person name="Li Y."/>
            <person name="Xu Z."/>
            <person name="Ji A."/>
            <person name="Wang L."/>
            <person name="Lu S."/>
            <person name="Hayward A."/>
            <person name="Sun W."/>
            <person name="Li X."/>
            <person name="Schwartz D.C."/>
            <person name="Wang Y."/>
            <person name="Chen S."/>
        </authorList>
    </citation>
    <scope>NUCLEOTIDE SEQUENCE [LARGE SCALE GENOMIC DNA]</scope>
    <source>
        <strain evidence="3 4">ZZ0214-1</strain>
    </source>
</reference>
<dbReference type="PANTHER" id="PTHR14689:SF0">
    <property type="entry name" value="COILED-COIL DOMAIN-CONTAINING PROTEIN 82"/>
    <property type="match status" value="1"/>
</dbReference>
<feature type="compositionally biased region" description="Polar residues" evidence="1">
    <location>
        <begin position="23"/>
        <end position="35"/>
    </location>
</feature>
<dbReference type="GO" id="GO:0005634">
    <property type="term" value="C:nucleus"/>
    <property type="evidence" value="ECO:0007669"/>
    <property type="project" value="TreeGrafter"/>
</dbReference>
<sequence>MPRRTQPTATPKKLRQGKLDVFLSSSPGHQSSPARPQTRRSKRKATAKDSDEDEAGPSHVPANADADEEGSQSSDAGAICFEPQVVVITSSEDNGDLPPRPTFSSKGKKRTKRAHSIESASTPSSQGEEEREVYVRKGKRAGKKSAAAVLDSDEEEELRPVKKRKLVKGERPLTPEEDDLMDEVDEHRIIDSRLRTRDKRSAFQKNLEKLRRKKRGETIQADEEEDEEEEEEVAPFAGARPDNDAEDSPGEDVDEEEDTFIVEDDSVQVIDLPAEFSMGTYQDLLHHFKIVCQMFVHILVHDPEDREEAANKLRESAYILRCLLHYQTSSLVPPTDQYFSVPLKIARRKLSGMRDSLVAGSTWKPRFRKALDTYPNFESQHLEFTVLGCDACNLGGRKSTIQGRLSGEPYDPQTYEASAGSACINIADEPSSDEEEESGEVKKEFDLGRFCAKRTRTYHRFTHWEYHLFHALRDEVESLKDGQEDRSFVRVAYAKGKQPPADLSDADATMDWLDERQVINIQWQEIKTMMEDARHLEVKGAKGDDIDSD</sequence>
<evidence type="ECO:0000256" key="1">
    <source>
        <dbReference type="SAM" id="MobiDB-lite"/>
    </source>
</evidence>
<accession>A0A2G8RRE2</accession>
<dbReference type="PANTHER" id="PTHR14689">
    <property type="entry name" value="PHORBOL-ESTER_DAG-TYPE DOMAIN-CONTAINING PROTEIN"/>
    <property type="match status" value="1"/>
</dbReference>
<dbReference type="EMBL" id="AYKW01000067">
    <property type="protein sequence ID" value="PIL24079.1"/>
    <property type="molecule type" value="Genomic_DNA"/>
</dbReference>
<protein>
    <recommendedName>
        <fullName evidence="2">DUF4211 domain-containing protein</fullName>
    </recommendedName>
</protein>
<feature type="compositionally biased region" description="Acidic residues" evidence="1">
    <location>
        <begin position="220"/>
        <end position="233"/>
    </location>
</feature>
<feature type="domain" description="DUF4211" evidence="2">
    <location>
        <begin position="260"/>
        <end position="415"/>
    </location>
</feature>